<dbReference type="AlphaFoldDB" id="A0A556U0B1"/>
<evidence type="ECO:0000256" key="1">
    <source>
        <dbReference type="SAM" id="MobiDB-lite"/>
    </source>
</evidence>
<proteinExistence type="predicted"/>
<evidence type="ECO:0000313" key="3">
    <source>
        <dbReference type="Proteomes" id="UP000319801"/>
    </source>
</evidence>
<feature type="compositionally biased region" description="Basic and acidic residues" evidence="1">
    <location>
        <begin position="78"/>
        <end position="87"/>
    </location>
</feature>
<organism evidence="2 3">
    <name type="scientific">Bagarius yarrelli</name>
    <name type="common">Goonch</name>
    <name type="synonym">Bagrus yarrelli</name>
    <dbReference type="NCBI Taxonomy" id="175774"/>
    <lineage>
        <taxon>Eukaryota</taxon>
        <taxon>Metazoa</taxon>
        <taxon>Chordata</taxon>
        <taxon>Craniata</taxon>
        <taxon>Vertebrata</taxon>
        <taxon>Euteleostomi</taxon>
        <taxon>Actinopterygii</taxon>
        <taxon>Neopterygii</taxon>
        <taxon>Teleostei</taxon>
        <taxon>Ostariophysi</taxon>
        <taxon>Siluriformes</taxon>
        <taxon>Sisoridae</taxon>
        <taxon>Sisorinae</taxon>
        <taxon>Bagarius</taxon>
    </lineage>
</organism>
<reference evidence="2 3" key="1">
    <citation type="journal article" date="2019" name="Genome Biol. Evol.">
        <title>Whole-Genome Sequencing of the Giant Devil Catfish, Bagarius yarrelli.</title>
        <authorList>
            <person name="Jiang W."/>
            <person name="Lv Y."/>
            <person name="Cheng L."/>
            <person name="Yang K."/>
            <person name="Chao B."/>
            <person name="Wang X."/>
            <person name="Li Y."/>
            <person name="Pan X."/>
            <person name="You X."/>
            <person name="Zhang Y."/>
            <person name="Yang J."/>
            <person name="Li J."/>
            <person name="Zhang X."/>
            <person name="Liu S."/>
            <person name="Sun C."/>
            <person name="Yang J."/>
            <person name="Shi Q."/>
        </authorList>
    </citation>
    <scope>NUCLEOTIDE SEQUENCE [LARGE SCALE GENOMIC DNA]</scope>
    <source>
        <strain evidence="2">JWS20170419001</strain>
        <tissue evidence="2">Muscle</tissue>
    </source>
</reference>
<keyword evidence="3" id="KW-1185">Reference proteome</keyword>
<accession>A0A556U0B1</accession>
<comment type="caution">
    <text evidence="2">The sequence shown here is derived from an EMBL/GenBank/DDBJ whole genome shotgun (WGS) entry which is preliminary data.</text>
</comment>
<dbReference type="Proteomes" id="UP000319801">
    <property type="component" value="Unassembled WGS sequence"/>
</dbReference>
<feature type="region of interest" description="Disordered" evidence="1">
    <location>
        <begin position="68"/>
        <end position="87"/>
    </location>
</feature>
<gene>
    <name evidence="2" type="ORF">Baya_6468</name>
</gene>
<sequence length="87" mass="10065">MHNSTKLVHSSAIRAEVRRHDNIQKTLTKVLKQLERVDDQHLKTGLKVYIHSVQAEAVCCLAVDKGRQAEEEESEERDGERREVFQL</sequence>
<evidence type="ECO:0000313" key="2">
    <source>
        <dbReference type="EMBL" id="TSL61197.1"/>
    </source>
</evidence>
<dbReference type="OrthoDB" id="8945329at2759"/>
<dbReference type="EMBL" id="VCAZ01000034">
    <property type="protein sequence ID" value="TSL61197.1"/>
    <property type="molecule type" value="Genomic_DNA"/>
</dbReference>
<protein>
    <submittedName>
        <fullName evidence="2">Uncharacterized protein</fullName>
    </submittedName>
</protein>
<name>A0A556U0B1_BAGYA</name>